<evidence type="ECO:0000313" key="8">
    <source>
        <dbReference type="Proteomes" id="UP001359886"/>
    </source>
</evidence>
<evidence type="ECO:0000256" key="5">
    <source>
        <dbReference type="ARBA" id="ARBA00023136"/>
    </source>
</evidence>
<dbReference type="PIRSF" id="PIRSF006324">
    <property type="entry name" value="LeuE"/>
    <property type="match status" value="1"/>
</dbReference>
<keyword evidence="2" id="KW-1003">Cell membrane</keyword>
<dbReference type="Proteomes" id="UP001359886">
    <property type="component" value="Unassembled WGS sequence"/>
</dbReference>
<keyword evidence="3 6" id="KW-0812">Transmembrane</keyword>
<evidence type="ECO:0000256" key="2">
    <source>
        <dbReference type="ARBA" id="ARBA00022475"/>
    </source>
</evidence>
<reference evidence="7 8" key="1">
    <citation type="submission" date="2024-02" db="EMBL/GenBank/DDBJ databases">
        <title>A novel Wenzhouxiangellaceae bacterium, isolated from coastal sediments.</title>
        <authorList>
            <person name="Du Z.-J."/>
            <person name="Ye Y.-Q."/>
            <person name="Zhang X.-Y."/>
        </authorList>
    </citation>
    <scope>NUCLEOTIDE SEQUENCE [LARGE SCALE GENOMIC DNA]</scope>
    <source>
        <strain evidence="7 8">CH-27</strain>
    </source>
</reference>
<accession>A0AAW9RGG5</accession>
<keyword evidence="4 6" id="KW-1133">Transmembrane helix</keyword>
<feature type="transmembrane region" description="Helical" evidence="6">
    <location>
        <begin position="148"/>
        <end position="168"/>
    </location>
</feature>
<keyword evidence="8" id="KW-1185">Reference proteome</keyword>
<dbReference type="Pfam" id="PF01810">
    <property type="entry name" value="LysE"/>
    <property type="match status" value="1"/>
</dbReference>
<dbReference type="EMBL" id="JAZHOG010000006">
    <property type="protein sequence ID" value="MEJ8568069.1"/>
    <property type="molecule type" value="Genomic_DNA"/>
</dbReference>
<dbReference type="RefSeq" id="WP_354695392.1">
    <property type="nucleotide sequence ID" value="NZ_JAZHOG010000006.1"/>
</dbReference>
<keyword evidence="5 6" id="KW-0472">Membrane</keyword>
<organism evidence="7 8">
    <name type="scientific">Elongatibacter sediminis</name>
    <dbReference type="NCBI Taxonomy" id="3119006"/>
    <lineage>
        <taxon>Bacteria</taxon>
        <taxon>Pseudomonadati</taxon>
        <taxon>Pseudomonadota</taxon>
        <taxon>Gammaproteobacteria</taxon>
        <taxon>Chromatiales</taxon>
        <taxon>Wenzhouxiangellaceae</taxon>
        <taxon>Elongatibacter</taxon>
    </lineage>
</organism>
<gene>
    <name evidence="7" type="ORF">V3330_10565</name>
</gene>
<dbReference type="InterPro" id="IPR001123">
    <property type="entry name" value="LeuE-type"/>
</dbReference>
<dbReference type="GO" id="GO:0005886">
    <property type="term" value="C:plasma membrane"/>
    <property type="evidence" value="ECO:0007669"/>
    <property type="project" value="UniProtKB-SubCell"/>
</dbReference>
<dbReference type="PANTHER" id="PTHR30086:SF16">
    <property type="entry name" value="AMINO ACID EFFLUX PERMEASE RHTB FAMILY"/>
    <property type="match status" value="1"/>
</dbReference>
<feature type="transmembrane region" description="Helical" evidence="6">
    <location>
        <begin position="77"/>
        <end position="94"/>
    </location>
</feature>
<feature type="transmembrane region" description="Helical" evidence="6">
    <location>
        <begin position="114"/>
        <end position="136"/>
    </location>
</feature>
<comment type="subcellular location">
    <subcellularLocation>
        <location evidence="1">Cell membrane</location>
        <topology evidence="1">Multi-pass membrane protein</topology>
    </subcellularLocation>
</comment>
<feature type="transmembrane region" description="Helical" evidence="6">
    <location>
        <begin position="180"/>
        <end position="200"/>
    </location>
</feature>
<name>A0AAW9RGG5_9GAMM</name>
<sequence length="204" mass="21565">MNLATWLTVVSICMLGAMSPGPSLAVVLRHTLHGGRGAGAVTAIAHGAGVGLYSFASMSGLALLITASPTVFRAFEWAGAAYLAWMGLRGLLARPADEDQPPPAAGGAGAIRDGFLIVFLNPKIAVFFIALFSQVIGSDTPAAARVGYAATAWIIDTAWYLVVAWLFSNPRWLAALRRNAVWFERLFGVILLGLAGRLLLETLK</sequence>
<evidence type="ECO:0000256" key="6">
    <source>
        <dbReference type="SAM" id="Phobius"/>
    </source>
</evidence>
<evidence type="ECO:0000313" key="7">
    <source>
        <dbReference type="EMBL" id="MEJ8568069.1"/>
    </source>
</evidence>
<comment type="caution">
    <text evidence="7">The sequence shown here is derived from an EMBL/GenBank/DDBJ whole genome shotgun (WGS) entry which is preliminary data.</text>
</comment>
<proteinExistence type="predicted"/>
<dbReference type="AlphaFoldDB" id="A0AAW9RGG5"/>
<dbReference type="GO" id="GO:0015171">
    <property type="term" value="F:amino acid transmembrane transporter activity"/>
    <property type="evidence" value="ECO:0007669"/>
    <property type="project" value="TreeGrafter"/>
</dbReference>
<evidence type="ECO:0000256" key="4">
    <source>
        <dbReference type="ARBA" id="ARBA00022989"/>
    </source>
</evidence>
<evidence type="ECO:0000256" key="1">
    <source>
        <dbReference type="ARBA" id="ARBA00004651"/>
    </source>
</evidence>
<evidence type="ECO:0000256" key="3">
    <source>
        <dbReference type="ARBA" id="ARBA00022692"/>
    </source>
</evidence>
<protein>
    <submittedName>
        <fullName evidence="7">LysE family translocator</fullName>
    </submittedName>
</protein>
<dbReference type="PANTHER" id="PTHR30086">
    <property type="entry name" value="ARGININE EXPORTER PROTEIN ARGO"/>
    <property type="match status" value="1"/>
</dbReference>
<feature type="transmembrane region" description="Helical" evidence="6">
    <location>
        <begin position="41"/>
        <end position="65"/>
    </location>
</feature>